<gene>
    <name evidence="10" type="primary">ppk1</name>
    <name evidence="7" type="synonym">ppk</name>
    <name evidence="10" type="ORF">E0F88_06970</name>
</gene>
<dbReference type="InterPro" id="IPR025198">
    <property type="entry name" value="PPK_N_dom"/>
</dbReference>
<comment type="PTM">
    <text evidence="7 8">An intermediate of this reaction is the autophosphorylated ppk in which a phosphate is covalently linked to a histidine residue through a N-P bond.</text>
</comment>
<dbReference type="CDD" id="cd09167">
    <property type="entry name" value="PLDc_EcPPK1_C2_like"/>
    <property type="match status" value="1"/>
</dbReference>
<evidence type="ECO:0000256" key="1">
    <source>
        <dbReference type="ARBA" id="ARBA00022553"/>
    </source>
</evidence>
<feature type="domain" description="PLD phosphodiesterase" evidence="9">
    <location>
        <begin position="570"/>
        <end position="600"/>
    </location>
</feature>
<evidence type="ECO:0000256" key="4">
    <source>
        <dbReference type="ARBA" id="ARBA00022777"/>
    </source>
</evidence>
<evidence type="ECO:0000313" key="10">
    <source>
        <dbReference type="EMBL" id="TDE17625.1"/>
    </source>
</evidence>
<comment type="function">
    <text evidence="7 8">Catalyzes the reversible transfer of the terminal phosphate of ATP to form a long-chain polyphosphate (polyP).</text>
</comment>
<evidence type="ECO:0000256" key="7">
    <source>
        <dbReference type="HAMAP-Rule" id="MF_00347"/>
    </source>
</evidence>
<dbReference type="Pfam" id="PF17941">
    <property type="entry name" value="PP_kinase_C_1"/>
    <property type="match status" value="1"/>
</dbReference>
<dbReference type="InterPro" id="IPR036832">
    <property type="entry name" value="PPK_N_dom_sf"/>
</dbReference>
<evidence type="ECO:0000256" key="6">
    <source>
        <dbReference type="ARBA" id="ARBA00022842"/>
    </source>
</evidence>
<keyword evidence="11" id="KW-1185">Reference proteome</keyword>
<dbReference type="EC" id="2.7.4.1" evidence="7 8"/>
<dbReference type="EMBL" id="SMFL01000002">
    <property type="protein sequence ID" value="TDE17625.1"/>
    <property type="molecule type" value="Genomic_DNA"/>
</dbReference>
<keyword evidence="5 7" id="KW-0067">ATP-binding</keyword>
<dbReference type="HAMAP" id="MF_00347">
    <property type="entry name" value="Polyphosphate_kinase"/>
    <property type="match status" value="1"/>
</dbReference>
<comment type="catalytic activity">
    <reaction evidence="7 8">
        <text>[phosphate](n) + ATP = [phosphate](n+1) + ADP</text>
        <dbReference type="Rhea" id="RHEA:19573"/>
        <dbReference type="Rhea" id="RHEA-COMP:9859"/>
        <dbReference type="Rhea" id="RHEA-COMP:14280"/>
        <dbReference type="ChEBI" id="CHEBI:16838"/>
        <dbReference type="ChEBI" id="CHEBI:30616"/>
        <dbReference type="ChEBI" id="CHEBI:456216"/>
        <dbReference type="EC" id="2.7.4.1"/>
    </reaction>
</comment>
<proteinExistence type="inferred from homology"/>
<dbReference type="GO" id="GO:0046872">
    <property type="term" value="F:metal ion binding"/>
    <property type="evidence" value="ECO:0007669"/>
    <property type="project" value="UniProtKB-KW"/>
</dbReference>
<keyword evidence="6 7" id="KW-0460">Magnesium</keyword>
<dbReference type="SUPFAM" id="SSF143724">
    <property type="entry name" value="PHP14-like"/>
    <property type="match status" value="1"/>
</dbReference>
<feature type="binding site" evidence="7">
    <location>
        <position position="446"/>
    </location>
    <ligand>
        <name>ATP</name>
        <dbReference type="ChEBI" id="CHEBI:30616"/>
    </ligand>
</feature>
<dbReference type="NCBIfam" id="NF003917">
    <property type="entry name" value="PRK05443.1-1"/>
    <property type="match status" value="1"/>
</dbReference>
<dbReference type="Gene3D" id="1.20.58.310">
    <property type="entry name" value="Polyphosphate kinase N-terminal domain"/>
    <property type="match status" value="1"/>
</dbReference>
<dbReference type="InterPro" id="IPR024953">
    <property type="entry name" value="PP_kinase_middle"/>
</dbReference>
<sequence length="676" mass="77712">MTEPLFFIRDISWLSFNERVLMEAENVRVPLLERIKFLSIYSSNLDEFYRVRMPHLQKNNSENNCYEKAAAIINAQQDRFGKILSQSIIPELEKNDIHFCYKEDIPKDLNPFIANYFYTQIAGFLHPVALGAETTFFPENNLLYLLVIAEQNSGEQSYMLNIPSHHVKRFVKVDFNDKTYIIFLEDIIRSNLKAIFPAATHLRAFNIKITRDAELDTLEAEDEDLAESFEKQLKKRDLGFAVRFLYEPGLPQNYLHHIVSSLKLKTASLVEGGRYHNLKDLASLPVSSSSLSYPDWPAIQNLNGFDPAHSLFAAISKRDLMVHAPYQTYDTVLRFFNEAVIDPAVEEIYTTLYRVAHDSKIAHALINAARNGKKVTVLVELKARFDEENNITWAKRMKFAGVKIIYSVSSLKVHAKLALIKRKTEQLPYLGLLATGNLNETTARFYTDHILMTANQPMLAEAENLFGFLSKKKKPEKTDVINFRHLLVAQFNLHSRFLALIDREIENSKAGQHSGITIKLNNLEEEVLIRKLYEASNAGVKINLIVRSICRLIPGIKGQSENITLKRIVDRYLEHGRVFIFENAGSPEVFMGSADWMNRNIYRRIEVCFPIYNQDLKNQLIRIISLQWNDTVQAVLIDEVLQNKAINQSNGLRSQEAIYRYLTASNNKIIKNTYLP</sequence>
<comment type="cofactor">
    <cofactor evidence="7">
        <name>Mg(2+)</name>
        <dbReference type="ChEBI" id="CHEBI:18420"/>
    </cofactor>
</comment>
<feature type="binding site" evidence="7">
    <location>
        <position position="354"/>
    </location>
    <ligand>
        <name>Mg(2+)</name>
        <dbReference type="ChEBI" id="CHEBI:18420"/>
    </ligand>
</feature>
<dbReference type="Pfam" id="PF02503">
    <property type="entry name" value="PP_kinase"/>
    <property type="match status" value="1"/>
</dbReference>
<feature type="binding site" evidence="7">
    <location>
        <position position="575"/>
    </location>
    <ligand>
        <name>ATP</name>
        <dbReference type="ChEBI" id="CHEBI:30616"/>
    </ligand>
</feature>
<dbReference type="PIRSF" id="PIRSF015589">
    <property type="entry name" value="PP_kinase"/>
    <property type="match status" value="1"/>
</dbReference>
<keyword evidence="4 7" id="KW-0418">Kinase</keyword>
<reference evidence="10 11" key="1">
    <citation type="submission" date="2019-03" db="EMBL/GenBank/DDBJ databases">
        <title>Dyadobacter AR-3-6 sp. nov., isolated from arctic soil.</title>
        <authorList>
            <person name="Chaudhary D.K."/>
        </authorList>
    </citation>
    <scope>NUCLEOTIDE SEQUENCE [LARGE SCALE GENOMIC DNA]</scope>
    <source>
        <strain evidence="10 11">AR-3-6</strain>
    </source>
</reference>
<evidence type="ECO:0000256" key="3">
    <source>
        <dbReference type="ARBA" id="ARBA00022741"/>
    </source>
</evidence>
<dbReference type="GO" id="GO:0005524">
    <property type="term" value="F:ATP binding"/>
    <property type="evidence" value="ECO:0007669"/>
    <property type="project" value="UniProtKB-KW"/>
</dbReference>
<name>A0A4R5E145_9BACT</name>
<dbReference type="RefSeq" id="WP_131957491.1">
    <property type="nucleotide sequence ID" value="NZ_SMFL01000002.1"/>
</dbReference>
<keyword evidence="1 7" id="KW-0597">Phosphoprotein</keyword>
<comment type="similarity">
    <text evidence="7 8">Belongs to the polyphosphate kinase 1 (PPK1) family.</text>
</comment>
<dbReference type="GO" id="GO:0009358">
    <property type="term" value="C:polyphosphate kinase complex"/>
    <property type="evidence" value="ECO:0007669"/>
    <property type="project" value="InterPro"/>
</dbReference>
<feature type="binding site" evidence="7">
    <location>
        <position position="547"/>
    </location>
    <ligand>
        <name>ATP</name>
        <dbReference type="ChEBI" id="CHEBI:30616"/>
    </ligand>
</feature>
<feature type="binding site" evidence="7">
    <location>
        <position position="44"/>
    </location>
    <ligand>
        <name>ATP</name>
        <dbReference type="ChEBI" id="CHEBI:30616"/>
    </ligand>
</feature>
<protein>
    <recommendedName>
        <fullName evidence="7 8">Polyphosphate kinase</fullName>
        <ecNumber evidence="7 8">2.7.4.1</ecNumber>
    </recommendedName>
    <alternativeName>
        <fullName evidence="7">ATP-polyphosphate phosphotransferase</fullName>
    </alternativeName>
    <alternativeName>
        <fullName evidence="7">Polyphosphoric acid kinase</fullName>
    </alternativeName>
</protein>
<dbReference type="GO" id="GO:0006799">
    <property type="term" value="P:polyphosphate biosynthetic process"/>
    <property type="evidence" value="ECO:0007669"/>
    <property type="project" value="UniProtKB-UniRule"/>
</dbReference>
<evidence type="ECO:0000313" key="11">
    <source>
        <dbReference type="Proteomes" id="UP000294850"/>
    </source>
</evidence>
<dbReference type="GO" id="GO:0008976">
    <property type="term" value="F:polyphosphate kinase activity"/>
    <property type="evidence" value="ECO:0007669"/>
    <property type="project" value="UniProtKB-UniRule"/>
</dbReference>
<dbReference type="PANTHER" id="PTHR30218:SF0">
    <property type="entry name" value="POLYPHOSPHATE KINASE"/>
    <property type="match status" value="1"/>
</dbReference>
<dbReference type="Gene3D" id="3.30.870.10">
    <property type="entry name" value="Endonuclease Chain A"/>
    <property type="match status" value="2"/>
</dbReference>
<dbReference type="SUPFAM" id="SSF56024">
    <property type="entry name" value="Phospholipase D/nuclease"/>
    <property type="match status" value="2"/>
</dbReference>
<feature type="active site" description="Phosphohistidine intermediate" evidence="7">
    <location>
        <position position="414"/>
    </location>
</feature>
<dbReference type="InterPro" id="IPR041108">
    <property type="entry name" value="PP_kinase_C_1"/>
</dbReference>
<evidence type="ECO:0000256" key="5">
    <source>
        <dbReference type="ARBA" id="ARBA00022840"/>
    </source>
</evidence>
<feature type="binding site" evidence="7">
    <location>
        <position position="384"/>
    </location>
    <ligand>
        <name>Mg(2+)</name>
        <dbReference type="ChEBI" id="CHEBI:18420"/>
    </ligand>
</feature>
<dbReference type="SUPFAM" id="SSF140356">
    <property type="entry name" value="PPK N-terminal domain-like"/>
    <property type="match status" value="1"/>
</dbReference>
<dbReference type="AlphaFoldDB" id="A0A4R5E145"/>
<keyword evidence="2 7" id="KW-0808">Transferase</keyword>
<evidence type="ECO:0000256" key="2">
    <source>
        <dbReference type="ARBA" id="ARBA00022679"/>
    </source>
</evidence>
<evidence type="ECO:0000259" key="9">
    <source>
        <dbReference type="PROSITE" id="PS50035"/>
    </source>
</evidence>
<dbReference type="PROSITE" id="PS50035">
    <property type="entry name" value="PLD"/>
    <property type="match status" value="1"/>
</dbReference>
<dbReference type="InterPro" id="IPR001736">
    <property type="entry name" value="PLipase_D/transphosphatidylase"/>
</dbReference>
<dbReference type="InterPro" id="IPR025200">
    <property type="entry name" value="PPK_C_dom2"/>
</dbReference>
<dbReference type="InterPro" id="IPR036830">
    <property type="entry name" value="PP_kinase_middle_dom_sf"/>
</dbReference>
<dbReference type="Pfam" id="PF13089">
    <property type="entry name" value="PP_kinase_N"/>
    <property type="match status" value="1"/>
</dbReference>
<dbReference type="Gene3D" id="3.30.1840.10">
    <property type="entry name" value="Polyphosphate kinase middle domain"/>
    <property type="match status" value="1"/>
</dbReference>
<evidence type="ECO:0000256" key="8">
    <source>
        <dbReference type="RuleBase" id="RU003800"/>
    </source>
</evidence>
<keyword evidence="7" id="KW-0479">Metal-binding</keyword>
<dbReference type="PANTHER" id="PTHR30218">
    <property type="entry name" value="POLYPHOSPHATE KINASE"/>
    <property type="match status" value="1"/>
</dbReference>
<comment type="caution">
    <text evidence="10">The sequence shown here is derived from an EMBL/GenBank/DDBJ whole genome shotgun (WGS) entry which is preliminary data.</text>
</comment>
<dbReference type="NCBIfam" id="TIGR03705">
    <property type="entry name" value="poly_P_kin"/>
    <property type="match status" value="1"/>
</dbReference>
<dbReference type="Pfam" id="PF13090">
    <property type="entry name" value="PP_kinase_C"/>
    <property type="match status" value="1"/>
</dbReference>
<keyword evidence="3 7" id="KW-0547">Nucleotide-binding</keyword>
<accession>A0A4R5E145</accession>
<organism evidence="10 11">
    <name type="scientific">Dyadobacter psychrotolerans</name>
    <dbReference type="NCBI Taxonomy" id="2541721"/>
    <lineage>
        <taxon>Bacteria</taxon>
        <taxon>Pseudomonadati</taxon>
        <taxon>Bacteroidota</taxon>
        <taxon>Cytophagia</taxon>
        <taxon>Cytophagales</taxon>
        <taxon>Spirosomataceae</taxon>
        <taxon>Dyadobacter</taxon>
    </lineage>
</organism>
<dbReference type="Proteomes" id="UP000294850">
    <property type="component" value="Unassembled WGS sequence"/>
</dbReference>
<dbReference type="OrthoDB" id="9761456at2"/>
<dbReference type="InterPro" id="IPR003414">
    <property type="entry name" value="PP_kinase"/>
</dbReference>